<comment type="caution">
    <text evidence="3">The sequence shown here is derived from an EMBL/GenBank/DDBJ whole genome shotgun (WGS) entry which is preliminary data.</text>
</comment>
<dbReference type="SUPFAM" id="SSF49785">
    <property type="entry name" value="Galactose-binding domain-like"/>
    <property type="match status" value="1"/>
</dbReference>
<reference evidence="3 4" key="1">
    <citation type="submission" date="2020-02" db="EMBL/GenBank/DDBJ databases">
        <title>Draft genome sequence of Limisphaera ngatamarikiensis NGM72.4T, a thermophilic Verrucomicrobia grouped in subdivision 3.</title>
        <authorList>
            <person name="Carere C.R."/>
            <person name="Steen J."/>
            <person name="Hugenholtz P."/>
            <person name="Stott M.B."/>
        </authorList>
    </citation>
    <scope>NUCLEOTIDE SEQUENCE [LARGE SCALE GENOMIC DNA]</scope>
    <source>
        <strain evidence="3 4">NGM72.4</strain>
    </source>
</reference>
<dbReference type="InterPro" id="IPR013857">
    <property type="entry name" value="NADH-UbQ_OxRdtase-assoc_prot30"/>
</dbReference>
<evidence type="ECO:0000313" key="3">
    <source>
        <dbReference type="EMBL" id="NGO39076.1"/>
    </source>
</evidence>
<sequence>MILFDFTTSTNSPGWQVVNDDVMGGVSTSRFEVLPHGAVFSGVLSLENNGGFASVRSSPIRQSLSGFDAFVIRVRGDGRRYKFTVRTGTGFDTPLYQCDFTTKRGEWEEHRLPFKDFIPTFRGRVLTDAPPLNPAKVASVGFLISDKQEGPFQLEVAWIKASASAGE</sequence>
<dbReference type="PANTHER" id="PTHR13194">
    <property type="entry name" value="COMPLEX I INTERMEDIATE-ASSOCIATED PROTEIN 30"/>
    <property type="match status" value="1"/>
</dbReference>
<name>A0A6M1RHH0_9BACT</name>
<dbReference type="InterPro" id="IPR008979">
    <property type="entry name" value="Galactose-bd-like_sf"/>
</dbReference>
<keyword evidence="4" id="KW-1185">Reference proteome</keyword>
<accession>A0A6M1RHH0</accession>
<comment type="similarity">
    <text evidence="1">Belongs to the CIA30 family.</text>
</comment>
<evidence type="ECO:0000256" key="1">
    <source>
        <dbReference type="ARBA" id="ARBA00007884"/>
    </source>
</evidence>
<dbReference type="GO" id="GO:0010257">
    <property type="term" value="P:NADH dehydrogenase complex assembly"/>
    <property type="evidence" value="ECO:0007669"/>
    <property type="project" value="TreeGrafter"/>
</dbReference>
<dbReference type="AlphaFoldDB" id="A0A6M1RHH0"/>
<evidence type="ECO:0000259" key="2">
    <source>
        <dbReference type="Pfam" id="PF08547"/>
    </source>
</evidence>
<protein>
    <submittedName>
        <fullName evidence="3">CIA30 family protein</fullName>
    </submittedName>
</protein>
<dbReference type="InterPro" id="IPR039131">
    <property type="entry name" value="NDUFAF1"/>
</dbReference>
<gene>
    <name evidence="3" type="ORF">G4L39_06650</name>
</gene>
<feature type="domain" description="NADH:ubiquinone oxidoreductase intermediate-associated protein 30" evidence="2">
    <location>
        <begin position="4"/>
        <end position="156"/>
    </location>
</feature>
<dbReference type="Pfam" id="PF08547">
    <property type="entry name" value="CIA30"/>
    <property type="match status" value="1"/>
</dbReference>
<dbReference type="PANTHER" id="PTHR13194:SF19">
    <property type="entry name" value="NAD(P)-BINDING ROSSMANN-FOLD SUPERFAMILY PROTEIN"/>
    <property type="match status" value="1"/>
</dbReference>
<organism evidence="3 4">
    <name type="scientific">Limisphaera ngatamarikiensis</name>
    <dbReference type="NCBI Taxonomy" id="1324935"/>
    <lineage>
        <taxon>Bacteria</taxon>
        <taxon>Pseudomonadati</taxon>
        <taxon>Verrucomicrobiota</taxon>
        <taxon>Verrucomicrobiia</taxon>
        <taxon>Limisphaerales</taxon>
        <taxon>Limisphaeraceae</taxon>
        <taxon>Limisphaera</taxon>
    </lineage>
</organism>
<dbReference type="Proteomes" id="UP000477311">
    <property type="component" value="Unassembled WGS sequence"/>
</dbReference>
<dbReference type="GO" id="GO:0051082">
    <property type="term" value="F:unfolded protein binding"/>
    <property type="evidence" value="ECO:0007669"/>
    <property type="project" value="TreeGrafter"/>
</dbReference>
<evidence type="ECO:0000313" key="4">
    <source>
        <dbReference type="Proteomes" id="UP000477311"/>
    </source>
</evidence>
<dbReference type="EMBL" id="JAAKYA010000043">
    <property type="protein sequence ID" value="NGO39076.1"/>
    <property type="molecule type" value="Genomic_DNA"/>
</dbReference>
<proteinExistence type="inferred from homology"/>